<dbReference type="SUPFAM" id="SSF50978">
    <property type="entry name" value="WD40 repeat-like"/>
    <property type="match status" value="1"/>
</dbReference>
<dbReference type="InterPro" id="IPR036322">
    <property type="entry name" value="WD40_repeat_dom_sf"/>
</dbReference>
<accession>A0ABP1P460</accession>
<organism evidence="10 11">
    <name type="scientific">Xylocopa violacea</name>
    <name type="common">Violet carpenter bee</name>
    <name type="synonym">Apis violacea</name>
    <dbReference type="NCBI Taxonomy" id="135666"/>
    <lineage>
        <taxon>Eukaryota</taxon>
        <taxon>Metazoa</taxon>
        <taxon>Ecdysozoa</taxon>
        <taxon>Arthropoda</taxon>
        <taxon>Hexapoda</taxon>
        <taxon>Insecta</taxon>
        <taxon>Pterygota</taxon>
        <taxon>Neoptera</taxon>
        <taxon>Endopterygota</taxon>
        <taxon>Hymenoptera</taxon>
        <taxon>Apocrita</taxon>
        <taxon>Aculeata</taxon>
        <taxon>Apoidea</taxon>
        <taxon>Anthophila</taxon>
        <taxon>Apidae</taxon>
        <taxon>Xylocopa</taxon>
        <taxon>Xylocopa</taxon>
    </lineage>
</organism>
<comment type="similarity">
    <text evidence="6">Belongs to the WD repeat WDR12/YTM1 family.</text>
</comment>
<dbReference type="InterPro" id="IPR020472">
    <property type="entry name" value="WD40_PAC1"/>
</dbReference>
<dbReference type="InterPro" id="IPR001680">
    <property type="entry name" value="WD40_rpt"/>
</dbReference>
<comment type="function">
    <text evidence="6">Required for maturation of ribosomal RNAs and formation of the large ribosomal subunit.</text>
</comment>
<dbReference type="Proteomes" id="UP001642520">
    <property type="component" value="Unassembled WGS sequence"/>
</dbReference>
<evidence type="ECO:0000313" key="10">
    <source>
        <dbReference type="EMBL" id="CAL7947391.1"/>
    </source>
</evidence>
<reference evidence="10 11" key="1">
    <citation type="submission" date="2024-08" db="EMBL/GenBank/DDBJ databases">
        <authorList>
            <person name="Will J Nash"/>
            <person name="Angela Man"/>
            <person name="Seanna McTaggart"/>
            <person name="Kendall Baker"/>
            <person name="Tom Barker"/>
            <person name="Leah Catchpole"/>
            <person name="Alex Durrant"/>
            <person name="Karim Gharbi"/>
            <person name="Naomi Irish"/>
            <person name="Gemy Kaithakottil"/>
            <person name="Debby Ku"/>
            <person name="Aaliyah Providence"/>
            <person name="Felix Shaw"/>
            <person name="David Swarbreck"/>
            <person name="Chris Watkins"/>
            <person name="Ann M. McCartney"/>
            <person name="Giulio Formenti"/>
            <person name="Alice Mouton"/>
            <person name="Noel Vella"/>
            <person name="Bjorn M von Reumont"/>
            <person name="Adriana Vella"/>
            <person name="Wilfried Haerty"/>
        </authorList>
    </citation>
    <scope>NUCLEOTIDE SEQUENCE [LARGE SCALE GENOMIC DNA]</scope>
</reference>
<keyword evidence="11" id="KW-1185">Reference proteome</keyword>
<evidence type="ECO:0000256" key="4">
    <source>
        <dbReference type="ARBA" id="ARBA00022737"/>
    </source>
</evidence>
<feature type="region of interest" description="Disordered" evidence="8">
    <location>
        <begin position="230"/>
        <end position="257"/>
    </location>
</feature>
<dbReference type="Gene3D" id="2.130.10.10">
    <property type="entry name" value="YVTN repeat-like/Quinoprotein amine dehydrogenase"/>
    <property type="match status" value="2"/>
</dbReference>
<proteinExistence type="inferred from homology"/>
<dbReference type="HAMAP" id="MF_03029">
    <property type="entry name" value="WDR12"/>
    <property type="match status" value="1"/>
</dbReference>
<feature type="domain" description="NLE" evidence="9">
    <location>
        <begin position="13"/>
        <end position="79"/>
    </location>
</feature>
<dbReference type="PROSITE" id="PS50294">
    <property type="entry name" value="WD_REPEATS_REGION"/>
    <property type="match status" value="3"/>
</dbReference>
<sequence>MAGTSVNNSSPQVQIKFLTKQEQYAVPDFPLSVHTSIVPNELNTLLNELLKESTDITNDIEFDFLVCSQFLRTSLAEHIAEKNVSTEEVIIVEYVEKYPPPEPQDCLIHDDWVSAVAVCEKWILTGCYDNTLHIWTCKGKHHLVIPGHTSPIKAVAWISLTSDTASFVSASQDQTAIIWDWNIIENSVDCIHVCRGHERGLEAIDINYDKTMMATGSWDTMLKIWSTANQDKNEDGESTSKRLKSEHGKTRVPKRTMKGHKEAISGVVWSDKTEIITSSWDHTIKVWDSELGGVKHELAGNKSFFDLDYSPLSRAVLTASADRHIRLYDPRSTEGALVKTIFTSHTQWVQSVRWSPIDENLFISGAYDNDVKLWDTRSPKAPLFDLSGHEDKVLCCNWSNPKFMVSGDSARTVQMFVFRPVNPVSGNYTHTKSIRIRNQKTNAVIFNWLQRKNNYILLTRRSKFGSSFAFTYRRKNIL</sequence>
<evidence type="ECO:0000259" key="9">
    <source>
        <dbReference type="Pfam" id="PF08154"/>
    </source>
</evidence>
<dbReference type="PRINTS" id="PR00320">
    <property type="entry name" value="GPROTEINBRPT"/>
</dbReference>
<feature type="repeat" description="WD" evidence="7">
    <location>
        <begin position="194"/>
        <end position="235"/>
    </location>
</feature>
<name>A0ABP1P460_XYLVO</name>
<keyword evidence="2 6" id="KW-0698">rRNA processing</keyword>
<protein>
    <recommendedName>
        <fullName evidence="6">Ribosome biogenesis protein WDR12 homolog</fullName>
    </recommendedName>
</protein>
<dbReference type="PANTHER" id="PTHR19855:SF11">
    <property type="entry name" value="RIBOSOME BIOGENESIS PROTEIN WDR12"/>
    <property type="match status" value="1"/>
</dbReference>
<evidence type="ECO:0000313" key="11">
    <source>
        <dbReference type="Proteomes" id="UP001642520"/>
    </source>
</evidence>
<evidence type="ECO:0000256" key="5">
    <source>
        <dbReference type="ARBA" id="ARBA00023242"/>
    </source>
</evidence>
<comment type="subcellular location">
    <subcellularLocation>
        <location evidence="6">Nucleus</location>
        <location evidence="6">Nucleolus</location>
    </subcellularLocation>
    <subcellularLocation>
        <location evidence="6">Nucleus</location>
        <location evidence="6">Nucleoplasm</location>
    </subcellularLocation>
</comment>
<dbReference type="SMART" id="SM00320">
    <property type="entry name" value="WD40"/>
    <property type="match status" value="7"/>
</dbReference>
<gene>
    <name evidence="10" type="ORF">XYLVIOL_LOCUS8311</name>
</gene>
<dbReference type="PANTHER" id="PTHR19855">
    <property type="entry name" value="WD40 REPEAT PROTEIN 12, 37"/>
    <property type="match status" value="1"/>
</dbReference>
<dbReference type="InterPro" id="IPR028599">
    <property type="entry name" value="WDR12/Ytm1"/>
</dbReference>
<dbReference type="CDD" id="cd00200">
    <property type="entry name" value="WD40"/>
    <property type="match status" value="1"/>
</dbReference>
<dbReference type="Pfam" id="PF08154">
    <property type="entry name" value="NLE"/>
    <property type="match status" value="1"/>
</dbReference>
<dbReference type="PROSITE" id="PS50082">
    <property type="entry name" value="WD_REPEATS_2"/>
    <property type="match status" value="4"/>
</dbReference>
<feature type="repeat" description="WD" evidence="7">
    <location>
        <begin position="257"/>
        <end position="288"/>
    </location>
</feature>
<keyword evidence="4" id="KW-0677">Repeat</keyword>
<evidence type="ECO:0000256" key="6">
    <source>
        <dbReference type="HAMAP-Rule" id="MF_03029"/>
    </source>
</evidence>
<keyword evidence="3 7" id="KW-0853">WD repeat</keyword>
<feature type="repeat" description="WD" evidence="7">
    <location>
        <begin position="145"/>
        <end position="180"/>
    </location>
</feature>
<evidence type="ECO:0000256" key="1">
    <source>
        <dbReference type="ARBA" id="ARBA00022517"/>
    </source>
</evidence>
<keyword evidence="5 6" id="KW-0539">Nucleus</keyword>
<evidence type="ECO:0000256" key="2">
    <source>
        <dbReference type="ARBA" id="ARBA00022552"/>
    </source>
</evidence>
<feature type="repeat" description="WD" evidence="7">
    <location>
        <begin position="342"/>
        <end position="378"/>
    </location>
</feature>
<evidence type="ECO:0000256" key="8">
    <source>
        <dbReference type="SAM" id="MobiDB-lite"/>
    </source>
</evidence>
<keyword evidence="1 6" id="KW-0690">Ribosome biogenesis</keyword>
<comment type="caution">
    <text evidence="10">The sequence shown here is derived from an EMBL/GenBank/DDBJ whole genome shotgun (WGS) entry which is preliminary data.</text>
</comment>
<evidence type="ECO:0000256" key="7">
    <source>
        <dbReference type="PROSITE-ProRule" id="PRU00221"/>
    </source>
</evidence>
<evidence type="ECO:0000256" key="3">
    <source>
        <dbReference type="ARBA" id="ARBA00022574"/>
    </source>
</evidence>
<dbReference type="Pfam" id="PF00400">
    <property type="entry name" value="WD40"/>
    <property type="match status" value="7"/>
</dbReference>
<feature type="compositionally biased region" description="Basic and acidic residues" evidence="8">
    <location>
        <begin position="231"/>
        <end position="249"/>
    </location>
</feature>
<dbReference type="InterPro" id="IPR012972">
    <property type="entry name" value="NLE"/>
</dbReference>
<dbReference type="InterPro" id="IPR015943">
    <property type="entry name" value="WD40/YVTN_repeat-like_dom_sf"/>
</dbReference>
<dbReference type="EMBL" id="CAXAJV020001296">
    <property type="protein sequence ID" value="CAL7947391.1"/>
    <property type="molecule type" value="Genomic_DNA"/>
</dbReference>